<evidence type="ECO:0000256" key="2">
    <source>
        <dbReference type="SAM" id="SignalP"/>
    </source>
</evidence>
<keyword evidence="4" id="KW-1185">Reference proteome</keyword>
<gene>
    <name evidence="3" type="ORF">CAMP_LOCUS7056</name>
</gene>
<reference evidence="3" key="1">
    <citation type="submission" date="2022-11" db="EMBL/GenBank/DDBJ databases">
        <authorList>
            <person name="Kikuchi T."/>
        </authorList>
    </citation>
    <scope>NUCLEOTIDE SEQUENCE</scope>
    <source>
        <strain evidence="3">PS1010</strain>
    </source>
</reference>
<dbReference type="AlphaFoldDB" id="A0A9P1IFP2"/>
<feature type="chain" id="PRO_5040435291" description="EF-hand domain-containing protein" evidence="2">
    <location>
        <begin position="21"/>
        <end position="320"/>
    </location>
</feature>
<protein>
    <recommendedName>
        <fullName evidence="5">EF-hand domain-containing protein</fullName>
    </recommendedName>
</protein>
<evidence type="ECO:0008006" key="5">
    <source>
        <dbReference type="Google" id="ProtNLM"/>
    </source>
</evidence>
<keyword evidence="1" id="KW-0472">Membrane</keyword>
<keyword evidence="2" id="KW-0732">Signal</keyword>
<evidence type="ECO:0000256" key="1">
    <source>
        <dbReference type="SAM" id="Phobius"/>
    </source>
</evidence>
<keyword evidence="1" id="KW-1133">Transmembrane helix</keyword>
<dbReference type="Proteomes" id="UP001152747">
    <property type="component" value="Unassembled WGS sequence"/>
</dbReference>
<proteinExistence type="predicted"/>
<feature type="signal peptide" evidence="2">
    <location>
        <begin position="1"/>
        <end position="20"/>
    </location>
</feature>
<keyword evidence="1" id="KW-0812">Transmembrane</keyword>
<name>A0A9P1IFP2_9PELO</name>
<organism evidence="3 4">
    <name type="scientific">Caenorhabditis angaria</name>
    <dbReference type="NCBI Taxonomy" id="860376"/>
    <lineage>
        <taxon>Eukaryota</taxon>
        <taxon>Metazoa</taxon>
        <taxon>Ecdysozoa</taxon>
        <taxon>Nematoda</taxon>
        <taxon>Chromadorea</taxon>
        <taxon>Rhabditida</taxon>
        <taxon>Rhabditina</taxon>
        <taxon>Rhabditomorpha</taxon>
        <taxon>Rhabditoidea</taxon>
        <taxon>Rhabditidae</taxon>
        <taxon>Peloderinae</taxon>
        <taxon>Caenorhabditis</taxon>
    </lineage>
</organism>
<comment type="caution">
    <text evidence="3">The sequence shown here is derived from an EMBL/GenBank/DDBJ whole genome shotgun (WGS) entry which is preliminary data.</text>
</comment>
<evidence type="ECO:0000313" key="3">
    <source>
        <dbReference type="EMBL" id="CAI5444419.1"/>
    </source>
</evidence>
<sequence length="320" mass="37219">MKLILIFIFLISSMIFQIQSMPECSPQPRNVQLKKEPVLYLFHIGFKDMTNNKAKILKLLAVIKQIACELPKNDAIFYGVSYYLFDYLNNDKNNGYTFDEFQKGLNDIESKAKGEGTIEHNYFYWGTCGYKPFIEKISLFDRYKRVELIWNLDPEFGLDCYQEFKNLGLDKNKYGFNAVSLAAAKPDGIDNVFWVKNGEGIDVQNPNKTETISKLAIKFVDKMDVYSLPTTSTLPPSTPPPPTESEFELVQAVRIRNDLLPEIPEQPYPTYIFLVHLSLAIVIFHIIVTFPVHCYYHYGNLRRYINPDYRPADFFGWRNY</sequence>
<dbReference type="EMBL" id="CANHGI010000003">
    <property type="protein sequence ID" value="CAI5444419.1"/>
    <property type="molecule type" value="Genomic_DNA"/>
</dbReference>
<evidence type="ECO:0000313" key="4">
    <source>
        <dbReference type="Proteomes" id="UP001152747"/>
    </source>
</evidence>
<accession>A0A9P1IFP2</accession>
<feature type="transmembrane region" description="Helical" evidence="1">
    <location>
        <begin position="271"/>
        <end position="296"/>
    </location>
</feature>